<evidence type="ECO:0000256" key="1">
    <source>
        <dbReference type="SAM" id="MobiDB-lite"/>
    </source>
</evidence>
<accession>A0ABQ6K4Q3</accession>
<comment type="caution">
    <text evidence="2">The sequence shown here is derived from an EMBL/GenBank/DDBJ whole genome shotgun (WGS) entry which is preliminary data.</text>
</comment>
<proteinExistence type="predicted"/>
<feature type="region of interest" description="Disordered" evidence="1">
    <location>
        <begin position="28"/>
        <end position="83"/>
    </location>
</feature>
<evidence type="ECO:0000313" key="2">
    <source>
        <dbReference type="EMBL" id="GMA94279.1"/>
    </source>
</evidence>
<reference evidence="3" key="1">
    <citation type="journal article" date="2019" name="Int. J. Syst. Evol. Microbiol.">
        <title>The Global Catalogue of Microorganisms (GCM) 10K type strain sequencing project: providing services to taxonomists for standard genome sequencing and annotation.</title>
        <authorList>
            <consortium name="The Broad Institute Genomics Platform"/>
            <consortium name="The Broad Institute Genome Sequencing Center for Infectious Disease"/>
            <person name="Wu L."/>
            <person name="Ma J."/>
        </authorList>
    </citation>
    <scope>NUCLEOTIDE SEQUENCE [LARGE SCALE GENOMIC DNA]</scope>
    <source>
        <strain evidence="3">NBRC 108894</strain>
    </source>
</reference>
<feature type="compositionally biased region" description="Low complexity" evidence="1">
    <location>
        <begin position="41"/>
        <end position="57"/>
    </location>
</feature>
<dbReference type="EMBL" id="BSVB01000001">
    <property type="protein sequence ID" value="GMA94279.1"/>
    <property type="molecule type" value="Genomic_DNA"/>
</dbReference>
<dbReference type="Proteomes" id="UP001157034">
    <property type="component" value="Unassembled WGS sequence"/>
</dbReference>
<protein>
    <submittedName>
        <fullName evidence="2">Uncharacterized protein</fullName>
    </submittedName>
</protein>
<sequence length="83" mass="7939">MTRPLADDAAVLTQALADDRAVAAGGLGGAAVENPAPPTSPSKNASASPSPTPTGAAGQTPVKLPSSISGQSAQQRTCSAGRG</sequence>
<keyword evidence="3" id="KW-1185">Reference proteome</keyword>
<dbReference type="RefSeq" id="WP_284253259.1">
    <property type="nucleotide sequence ID" value="NZ_BSVB01000001.1"/>
</dbReference>
<name>A0ABQ6K4Q3_9MICO</name>
<feature type="compositionally biased region" description="Polar residues" evidence="1">
    <location>
        <begin position="66"/>
        <end position="83"/>
    </location>
</feature>
<gene>
    <name evidence="2" type="ORF">GCM10025881_11030</name>
</gene>
<evidence type="ECO:0000313" key="3">
    <source>
        <dbReference type="Proteomes" id="UP001157034"/>
    </source>
</evidence>
<organism evidence="2 3">
    <name type="scientific">Pseudolysinimonas kribbensis</name>
    <dbReference type="NCBI Taxonomy" id="433641"/>
    <lineage>
        <taxon>Bacteria</taxon>
        <taxon>Bacillati</taxon>
        <taxon>Actinomycetota</taxon>
        <taxon>Actinomycetes</taxon>
        <taxon>Micrococcales</taxon>
        <taxon>Microbacteriaceae</taxon>
        <taxon>Pseudolysinimonas</taxon>
    </lineage>
</organism>